<dbReference type="GO" id="GO:0016020">
    <property type="term" value="C:membrane"/>
    <property type="evidence" value="ECO:0007669"/>
    <property type="project" value="TreeGrafter"/>
</dbReference>
<dbReference type="GO" id="GO:0006893">
    <property type="term" value="P:Golgi to plasma membrane transport"/>
    <property type="evidence" value="ECO:0007669"/>
    <property type="project" value="TreeGrafter"/>
</dbReference>
<dbReference type="Proteomes" id="UP000634136">
    <property type="component" value="Unassembled WGS sequence"/>
</dbReference>
<dbReference type="GO" id="GO:0090522">
    <property type="term" value="P:vesicle tethering involved in exocytosis"/>
    <property type="evidence" value="ECO:0007669"/>
    <property type="project" value="InterPro"/>
</dbReference>
<dbReference type="SUPFAM" id="SSF51197">
    <property type="entry name" value="Clavaminate synthase-like"/>
    <property type="match status" value="1"/>
</dbReference>
<dbReference type="GO" id="GO:0006886">
    <property type="term" value="P:intracellular protein transport"/>
    <property type="evidence" value="ECO:0007669"/>
    <property type="project" value="InterPro"/>
</dbReference>
<name>A0A834SQ01_9FABA</name>
<protein>
    <submittedName>
        <fullName evidence="2">Exocyst complex component SEC15B</fullName>
    </submittedName>
</protein>
<comment type="caution">
    <text evidence="2">The sequence shown here is derived from an EMBL/GenBank/DDBJ whole genome shotgun (WGS) entry which is preliminary data.</text>
</comment>
<accession>A0A834SQ01</accession>
<keyword evidence="3" id="KW-1185">Reference proteome</keyword>
<dbReference type="PANTHER" id="PTHR12702:SF1">
    <property type="entry name" value="EXOCYST COMPLEX COMPONENT SEC15B"/>
    <property type="match status" value="1"/>
</dbReference>
<proteinExistence type="predicted"/>
<dbReference type="GO" id="GO:0000145">
    <property type="term" value="C:exocyst"/>
    <property type="evidence" value="ECO:0007669"/>
    <property type="project" value="TreeGrafter"/>
</dbReference>
<dbReference type="Gene3D" id="2.60.120.330">
    <property type="entry name" value="B-lactam Antibiotic, Isopenicillin N Synthase, Chain"/>
    <property type="match status" value="1"/>
</dbReference>
<dbReference type="InterPro" id="IPR007225">
    <property type="entry name" value="EXOC6/Sec15"/>
</dbReference>
<organism evidence="2 3">
    <name type="scientific">Senna tora</name>
    <dbReference type="NCBI Taxonomy" id="362788"/>
    <lineage>
        <taxon>Eukaryota</taxon>
        <taxon>Viridiplantae</taxon>
        <taxon>Streptophyta</taxon>
        <taxon>Embryophyta</taxon>
        <taxon>Tracheophyta</taxon>
        <taxon>Spermatophyta</taxon>
        <taxon>Magnoliopsida</taxon>
        <taxon>eudicotyledons</taxon>
        <taxon>Gunneridae</taxon>
        <taxon>Pentapetalae</taxon>
        <taxon>rosids</taxon>
        <taxon>fabids</taxon>
        <taxon>Fabales</taxon>
        <taxon>Fabaceae</taxon>
        <taxon>Caesalpinioideae</taxon>
        <taxon>Cassia clade</taxon>
        <taxon>Senna</taxon>
    </lineage>
</organism>
<gene>
    <name evidence="2" type="ORF">G2W53_039442</name>
</gene>
<feature type="region of interest" description="Disordered" evidence="1">
    <location>
        <begin position="1"/>
        <end position="20"/>
    </location>
</feature>
<dbReference type="PANTHER" id="PTHR12702">
    <property type="entry name" value="SEC15"/>
    <property type="match status" value="1"/>
</dbReference>
<evidence type="ECO:0000313" key="3">
    <source>
        <dbReference type="Proteomes" id="UP000634136"/>
    </source>
</evidence>
<sequence>MEKKTSIREKREASVREKKPKEPLLLSSAICNNEDLGPFVRKAFTSGKPDSLLHNLCHFAHSKESKIEESVAHPLLSSLDAFVETRNVSKNVILRLDSVRTCIQLIEVCSPYGFKEIAFEYYGKIREIARIIIEGILVSSGLEVKRIVEHTRFNHGLTLMAVNLYLSCPELELALGMPSHSN</sequence>
<dbReference type="AlphaFoldDB" id="A0A834SQ01"/>
<evidence type="ECO:0000256" key="1">
    <source>
        <dbReference type="SAM" id="MobiDB-lite"/>
    </source>
</evidence>
<dbReference type="OrthoDB" id="1721721at2759"/>
<dbReference type="EMBL" id="JAAIUW010000012">
    <property type="protein sequence ID" value="KAF7807281.1"/>
    <property type="molecule type" value="Genomic_DNA"/>
</dbReference>
<reference evidence="2" key="1">
    <citation type="submission" date="2020-09" db="EMBL/GenBank/DDBJ databases">
        <title>Genome-Enabled Discovery of Anthraquinone Biosynthesis in Senna tora.</title>
        <authorList>
            <person name="Kang S.-H."/>
            <person name="Pandey R.P."/>
            <person name="Lee C.-M."/>
            <person name="Sim J.-S."/>
            <person name="Jeong J.-T."/>
            <person name="Choi B.-S."/>
            <person name="Jung M."/>
            <person name="Ginzburg D."/>
            <person name="Zhao K."/>
            <person name="Won S.Y."/>
            <person name="Oh T.-J."/>
            <person name="Yu Y."/>
            <person name="Kim N.-H."/>
            <person name="Lee O.R."/>
            <person name="Lee T.-H."/>
            <person name="Bashyal P."/>
            <person name="Kim T.-S."/>
            <person name="Lee W.-H."/>
            <person name="Kawkins C."/>
            <person name="Kim C.-K."/>
            <person name="Kim J.S."/>
            <person name="Ahn B.O."/>
            <person name="Rhee S.Y."/>
            <person name="Sohng J.K."/>
        </authorList>
    </citation>
    <scope>NUCLEOTIDE SEQUENCE</scope>
    <source>
        <tissue evidence="2">Leaf</tissue>
    </source>
</reference>
<evidence type="ECO:0000313" key="2">
    <source>
        <dbReference type="EMBL" id="KAF7807281.1"/>
    </source>
</evidence>
<dbReference type="InterPro" id="IPR027443">
    <property type="entry name" value="IPNS-like_sf"/>
</dbReference>